<dbReference type="EMBL" id="JAGDYP010000010">
    <property type="protein sequence ID" value="MBO1885008.1"/>
    <property type="molecule type" value="Genomic_DNA"/>
</dbReference>
<proteinExistence type="predicted"/>
<accession>A0ABS3Q0A2</accession>
<evidence type="ECO:0000313" key="1">
    <source>
        <dbReference type="EMBL" id="MBO1885008.1"/>
    </source>
</evidence>
<dbReference type="Proteomes" id="UP000681610">
    <property type="component" value="Unassembled WGS sequence"/>
</dbReference>
<reference evidence="1 2" key="1">
    <citation type="submission" date="2021-03" db="EMBL/GenBank/DDBJ databases">
        <title>Isolation and description of Capnocytophaga bilenii sp. nov., a novel Capnocytophaga species, isolated from a gingivitis subject.</title>
        <authorList>
            <person name="Antezack A."/>
            <person name="Monnet-Corti V."/>
            <person name="La Scola B."/>
        </authorList>
    </citation>
    <scope>NUCLEOTIDE SEQUENCE [LARGE SCALE GENOMIC DNA]</scope>
    <source>
        <strain evidence="1 2">Marseille-Q4570</strain>
    </source>
</reference>
<comment type="caution">
    <text evidence="1">The sequence shown here is derived from an EMBL/GenBank/DDBJ whole genome shotgun (WGS) entry which is preliminary data.</text>
</comment>
<dbReference type="RefSeq" id="WP_208059401.1">
    <property type="nucleotide sequence ID" value="NZ_JAGDYP010000010.1"/>
</dbReference>
<organism evidence="1 2">
    <name type="scientific">Capnocytophaga bilenii</name>
    <dbReference type="NCBI Taxonomy" id="2819369"/>
    <lineage>
        <taxon>Bacteria</taxon>
        <taxon>Pseudomonadati</taxon>
        <taxon>Bacteroidota</taxon>
        <taxon>Flavobacteriia</taxon>
        <taxon>Flavobacteriales</taxon>
        <taxon>Flavobacteriaceae</taxon>
        <taxon>Capnocytophaga</taxon>
    </lineage>
</organism>
<keyword evidence="2" id="KW-1185">Reference proteome</keyword>
<gene>
    <name evidence="1" type="ORF">J4N46_11440</name>
</gene>
<sequence length="98" mass="10071">MGLVGRVGRVGQVGWGENCELGTSYKLAPAGGVSHTGDYGTCRTSGTNGTGRTGERILNCELGTSCKLPPAGGGTFVKDKNGNLVDVSQVATQIIRMK</sequence>
<protein>
    <submittedName>
        <fullName evidence="1">Uncharacterized protein</fullName>
    </submittedName>
</protein>
<name>A0ABS3Q0A2_9FLAO</name>
<evidence type="ECO:0000313" key="2">
    <source>
        <dbReference type="Proteomes" id="UP000681610"/>
    </source>
</evidence>